<feature type="transmembrane region" description="Helical" evidence="8">
    <location>
        <begin position="235"/>
        <end position="258"/>
    </location>
</feature>
<dbReference type="PANTHER" id="PTHR32468">
    <property type="entry name" value="CATION/H + ANTIPORTER"/>
    <property type="match status" value="1"/>
</dbReference>
<evidence type="ECO:0000256" key="1">
    <source>
        <dbReference type="ARBA" id="ARBA00004141"/>
    </source>
</evidence>
<proteinExistence type="predicted"/>
<feature type="compositionally biased region" description="Polar residues" evidence="7">
    <location>
        <begin position="1"/>
        <end position="15"/>
    </location>
</feature>
<gene>
    <name evidence="10" type="ORF">GCM10010411_01760</name>
</gene>
<feature type="region of interest" description="Disordered" evidence="7">
    <location>
        <begin position="472"/>
        <end position="546"/>
    </location>
</feature>
<protein>
    <recommendedName>
        <fullName evidence="9">Cation/H+ exchanger transmembrane domain-containing protein</fullName>
    </recommendedName>
</protein>
<feature type="transmembrane region" description="Helical" evidence="8">
    <location>
        <begin position="100"/>
        <end position="119"/>
    </location>
</feature>
<reference evidence="10 11" key="1">
    <citation type="journal article" date="2019" name="Int. J. Syst. Evol. Microbiol.">
        <title>The Global Catalogue of Microorganisms (GCM) 10K type strain sequencing project: providing services to taxonomists for standard genome sequencing and annotation.</title>
        <authorList>
            <consortium name="The Broad Institute Genomics Platform"/>
            <consortium name="The Broad Institute Genome Sequencing Center for Infectious Disease"/>
            <person name="Wu L."/>
            <person name="Ma J."/>
        </authorList>
    </citation>
    <scope>NUCLEOTIDE SEQUENCE [LARGE SCALE GENOMIC DNA]</scope>
    <source>
        <strain evidence="10 11">JCM 6833</strain>
    </source>
</reference>
<evidence type="ECO:0000256" key="8">
    <source>
        <dbReference type="SAM" id="Phobius"/>
    </source>
</evidence>
<dbReference type="EMBL" id="BAAATD010000001">
    <property type="protein sequence ID" value="GAA2573700.1"/>
    <property type="molecule type" value="Genomic_DNA"/>
</dbReference>
<keyword evidence="6 8" id="KW-0472">Membrane</keyword>
<evidence type="ECO:0000256" key="6">
    <source>
        <dbReference type="ARBA" id="ARBA00023136"/>
    </source>
</evidence>
<feature type="domain" description="Cation/H+ exchanger transmembrane" evidence="9">
    <location>
        <begin position="82"/>
        <end position="466"/>
    </location>
</feature>
<keyword evidence="2" id="KW-0813">Transport</keyword>
<organism evidence="10 11">
    <name type="scientific">Actinomadura fulvescens</name>
    <dbReference type="NCBI Taxonomy" id="46160"/>
    <lineage>
        <taxon>Bacteria</taxon>
        <taxon>Bacillati</taxon>
        <taxon>Actinomycetota</taxon>
        <taxon>Actinomycetes</taxon>
        <taxon>Streptosporangiales</taxon>
        <taxon>Thermomonosporaceae</taxon>
        <taxon>Actinomadura</taxon>
    </lineage>
</organism>
<feature type="transmembrane region" description="Helical" evidence="8">
    <location>
        <begin position="200"/>
        <end position="223"/>
    </location>
</feature>
<dbReference type="InterPro" id="IPR038770">
    <property type="entry name" value="Na+/solute_symporter_sf"/>
</dbReference>
<feature type="transmembrane region" description="Helical" evidence="8">
    <location>
        <begin position="446"/>
        <end position="465"/>
    </location>
</feature>
<sequence>MTESTTDPTAESATESEADHPSHIRPPGRRRLVSVSVAFAGIPVAVAAAVLTTLGADGREGGGGHQGLGVVAQFLLAAALVLLAAWAGGRLAVRLGQPPVMGEIVAGIALGPSLLGVLSPETMRWLFPDQVRPMLSALAQLGLVLFMFEVGRELAAVRLRGAAHSFVLVAVASMSVPFATGMAAAPLLAGSGAGPAGTPAAFALFLGVALSVTAFPVLARILTDLGLTRTLPGRMSLFAAAGGDGVAWLMLAVALATAGGRSPAALALTALGAVAYGALLLGAGRRVLLALPALRGPGPGSGPAATILLVAGTAVSAAITEALGLHALIGAFLFGLVWPPGRPAADAADRTNAVTRPVLLPFYFLLFGLTFDLGAAGFGWATAGLTGLLLVMAISTKFLGAALCARLTGVPGRDSVALGILVNTRGLTEIVVLMTGREAGIVNDRLFTVLVIVTLITTLMTAPLLRAAGLRPSAPAPGTDDEPGTGRGGSAAGELAGGRAGPALERVGERRGAGEPDLAGHLERRDALEQQFLGERAPGLRDDGAE</sequence>
<keyword evidence="4 8" id="KW-1133">Transmembrane helix</keyword>
<evidence type="ECO:0000259" key="9">
    <source>
        <dbReference type="Pfam" id="PF00999"/>
    </source>
</evidence>
<evidence type="ECO:0000256" key="3">
    <source>
        <dbReference type="ARBA" id="ARBA00022692"/>
    </source>
</evidence>
<dbReference type="PANTHER" id="PTHR32468:SF0">
    <property type="entry name" value="K(+)_H(+) ANTIPORTER 1"/>
    <property type="match status" value="1"/>
</dbReference>
<keyword evidence="11" id="KW-1185">Reference proteome</keyword>
<name>A0ABN3P8Q4_9ACTN</name>
<feature type="transmembrane region" description="Helical" evidence="8">
    <location>
        <begin position="305"/>
        <end position="338"/>
    </location>
</feature>
<accession>A0ABN3P8Q4</accession>
<comment type="subcellular location">
    <subcellularLocation>
        <location evidence="1">Membrane</location>
        <topology evidence="1">Multi-pass membrane protein</topology>
    </subcellularLocation>
</comment>
<feature type="compositionally biased region" description="Gly residues" evidence="7">
    <location>
        <begin position="485"/>
        <end position="500"/>
    </location>
</feature>
<feature type="transmembrane region" description="Helical" evidence="8">
    <location>
        <begin position="388"/>
        <end position="409"/>
    </location>
</feature>
<feature type="compositionally biased region" description="Basic and acidic residues" evidence="7">
    <location>
        <begin position="506"/>
        <end position="528"/>
    </location>
</feature>
<dbReference type="InterPro" id="IPR006153">
    <property type="entry name" value="Cation/H_exchanger_TM"/>
</dbReference>
<feature type="transmembrane region" description="Helical" evidence="8">
    <location>
        <begin position="358"/>
        <end position="381"/>
    </location>
</feature>
<evidence type="ECO:0000256" key="2">
    <source>
        <dbReference type="ARBA" id="ARBA00022448"/>
    </source>
</evidence>
<dbReference type="Proteomes" id="UP001501509">
    <property type="component" value="Unassembled WGS sequence"/>
</dbReference>
<feature type="transmembrane region" description="Helical" evidence="8">
    <location>
        <begin position="162"/>
        <end position="188"/>
    </location>
</feature>
<feature type="transmembrane region" description="Helical" evidence="8">
    <location>
        <begin position="264"/>
        <end position="284"/>
    </location>
</feature>
<comment type="caution">
    <text evidence="10">The sequence shown here is derived from an EMBL/GenBank/DDBJ whole genome shotgun (WGS) entry which is preliminary data.</text>
</comment>
<dbReference type="Gene3D" id="1.20.1530.20">
    <property type="match status" value="1"/>
</dbReference>
<evidence type="ECO:0000256" key="7">
    <source>
        <dbReference type="SAM" id="MobiDB-lite"/>
    </source>
</evidence>
<feature type="transmembrane region" description="Helical" evidence="8">
    <location>
        <begin position="32"/>
        <end position="56"/>
    </location>
</feature>
<dbReference type="Pfam" id="PF00999">
    <property type="entry name" value="Na_H_Exchanger"/>
    <property type="match status" value="1"/>
</dbReference>
<evidence type="ECO:0000313" key="10">
    <source>
        <dbReference type="EMBL" id="GAA2573700.1"/>
    </source>
</evidence>
<evidence type="ECO:0000313" key="11">
    <source>
        <dbReference type="Proteomes" id="UP001501509"/>
    </source>
</evidence>
<evidence type="ECO:0000256" key="5">
    <source>
        <dbReference type="ARBA" id="ARBA00023065"/>
    </source>
</evidence>
<feature type="transmembrane region" description="Helical" evidence="8">
    <location>
        <begin position="131"/>
        <end position="150"/>
    </location>
</feature>
<keyword evidence="5" id="KW-0406">Ion transport</keyword>
<dbReference type="InterPro" id="IPR050794">
    <property type="entry name" value="CPA2_transporter"/>
</dbReference>
<feature type="region of interest" description="Disordered" evidence="7">
    <location>
        <begin position="1"/>
        <end position="27"/>
    </location>
</feature>
<feature type="transmembrane region" description="Helical" evidence="8">
    <location>
        <begin position="68"/>
        <end position="88"/>
    </location>
</feature>
<keyword evidence="3 8" id="KW-0812">Transmembrane</keyword>
<evidence type="ECO:0000256" key="4">
    <source>
        <dbReference type="ARBA" id="ARBA00022989"/>
    </source>
</evidence>